<dbReference type="KEGG" id="mrd:Mrad2831_5675"/>
<dbReference type="GeneID" id="6141755"/>
<reference evidence="2 3" key="1">
    <citation type="submission" date="2008-03" db="EMBL/GenBank/DDBJ databases">
        <title>Complete sequence of chromosome of Methylobacterium radiotolerans JCM 2831.</title>
        <authorList>
            <consortium name="US DOE Joint Genome Institute"/>
            <person name="Copeland A."/>
            <person name="Lucas S."/>
            <person name="Lapidus A."/>
            <person name="Glavina del Rio T."/>
            <person name="Dalin E."/>
            <person name="Tice H."/>
            <person name="Bruce D."/>
            <person name="Goodwin L."/>
            <person name="Pitluck S."/>
            <person name="Kiss H."/>
            <person name="Brettin T."/>
            <person name="Detter J.C."/>
            <person name="Han C."/>
            <person name="Kuske C.R."/>
            <person name="Schmutz J."/>
            <person name="Larimer F."/>
            <person name="Land M."/>
            <person name="Hauser L."/>
            <person name="Kyrpides N."/>
            <person name="Mikhailova N."/>
            <person name="Marx C.J."/>
            <person name="Richardson P."/>
        </authorList>
    </citation>
    <scope>NUCLEOTIDE SEQUENCE [LARGE SCALE GENOMIC DNA]</scope>
    <source>
        <strain evidence="3">ATCC 27329 / DSM 1819 / JCM 2831 / NBRC 15690 / NCIMB 10815 / 0-1</strain>
    </source>
</reference>
<accession>B1M1N7</accession>
<proteinExistence type="predicted"/>
<evidence type="ECO:0000313" key="3">
    <source>
        <dbReference type="Proteomes" id="UP000006589"/>
    </source>
</evidence>
<dbReference type="InterPro" id="IPR036388">
    <property type="entry name" value="WH-like_DNA-bd_sf"/>
</dbReference>
<evidence type="ECO:0000313" key="2">
    <source>
        <dbReference type="EMBL" id="ACB27620.1"/>
    </source>
</evidence>
<dbReference type="EMBL" id="CP001001">
    <property type="protein sequence ID" value="ACB27620.1"/>
    <property type="molecule type" value="Genomic_DNA"/>
</dbReference>
<sequence>MGVWNWSLSAARNALSDALIQAIDGASARNLPGLVRSVMAAMRAYADDQGGGIVTTGTANAYVAATSSGVSELRPGMSLLLRLDRTNTGAASLNVDGSGPKPWRDIAGKEFDPGDLVAGTTVSVVYDETTDAWLATGWVIGGNATKLRITLPGGASQPLTSAIAPVVALGIARADIPSRIIPINSFRVSGFAVAGDYGVGATYIRGTSAGPMAIQDAAGTWFQLDLGKPAMQAGWFGVVPNVLTVIQATANRVGLNVAKPFLTTGRTLYMPSGKIAIVPDPARINDPAWELGNGTDTTVSTVAGFSVLPAGGCSTPGGGEVGGPGGTELVAVGSWGTGAMFRLNGPITGVDIRLSANCMGIAATGVDVVHAFRSNLEFEVQRYTVNGAVLRTINGPTFNGLTQGFMECTGRITTTLPATRTAEGTVLRAYEATVAKGAPGYFYQGFSRNHLRIKAEIPGAAGCAAVVIDRIDNNFLPMMFTYAGGNGADAGSGGVRGIASQDGFFPCENTFFGGHILGGWIGSWGTGGNRAPAYSTSDGETLPPPSFVWDTHTGLFGGIRRMYADDSGSVGAPSYTFGSAQNSGLFLVPGSGGAVGLTAGGVLGVHADTAGRVGLGMAPVAGYGAAIAGDVALAGGSRTIMATSGSFLQLQGPNTVYLSTGGTQRVTVDSTGLSVAAAGTFGGGLTAGGDLNLGGGSRTIAATAGVFLQVQAPTTVYLTTGGVQRVTVDSTGLTVAAGGSFGTTLNVTGKGTFGNDLAVTGTGTFGAVTTAGAGSLGSLAVTGNGTVGGTFGATGAASFGSTLTVTGKATLNNDLALSGALTVGGTLTSTGKGTFNGGLAVTGTATLNSGLTVVGASSLSGDVSLDGGSRTIAASSGTFLQLQAPTTLYLTTAGAQQVAVDSTGISPAATNTRDLGKSASLQWRNLYLQNAVTVNSDAKLKDEIEAIPDSVLRAVRAVPMRRYKLKHSIAEKGADKARWHVGVIAQDIAAAFEAEGEDAFAWSVLCRTPDTVMVPVAVDDPEADGGRRVEIEERPVLDADGRQTSTLSVRYDEWQNLVLAARLAA</sequence>
<dbReference type="Gene3D" id="1.10.10.10">
    <property type="entry name" value="Winged helix-like DNA-binding domain superfamily/Winged helix DNA-binding domain"/>
    <property type="match status" value="1"/>
</dbReference>
<dbReference type="RefSeq" id="WP_012322557.1">
    <property type="nucleotide sequence ID" value="NC_010505.1"/>
</dbReference>
<dbReference type="PROSITE" id="PS51688">
    <property type="entry name" value="ICA"/>
    <property type="match status" value="1"/>
</dbReference>
<evidence type="ECO:0000259" key="1">
    <source>
        <dbReference type="PROSITE" id="PS51688"/>
    </source>
</evidence>
<dbReference type="eggNOG" id="COG5434">
    <property type="taxonomic scope" value="Bacteria"/>
</dbReference>
<organism evidence="2 3">
    <name type="scientific">Methylobacterium radiotolerans (strain ATCC 27329 / DSM 1819 / JCM 2831 / NBRC 15690 / NCIMB 10815 / 0-1)</name>
    <dbReference type="NCBI Taxonomy" id="426355"/>
    <lineage>
        <taxon>Bacteria</taxon>
        <taxon>Pseudomonadati</taxon>
        <taxon>Pseudomonadota</taxon>
        <taxon>Alphaproteobacteria</taxon>
        <taxon>Hyphomicrobiales</taxon>
        <taxon>Methylobacteriaceae</taxon>
        <taxon>Methylobacterium</taxon>
    </lineage>
</organism>
<dbReference type="AlphaFoldDB" id="B1M1N7"/>
<dbReference type="STRING" id="426355.Mrad2831_5675"/>
<dbReference type="PATRIC" id="fig|426355.14.peg.5737"/>
<dbReference type="eggNOG" id="COG4675">
    <property type="taxonomic scope" value="Bacteria"/>
</dbReference>
<name>B1M1N7_METRJ</name>
<dbReference type="InterPro" id="IPR030392">
    <property type="entry name" value="S74_ICA"/>
</dbReference>
<gene>
    <name evidence="2" type="ordered locus">Mrad2831_5675</name>
</gene>
<protein>
    <recommendedName>
        <fullName evidence="1">Peptidase S74 domain-containing protein</fullName>
    </recommendedName>
</protein>
<dbReference type="Pfam" id="PF13884">
    <property type="entry name" value="Peptidase_S74"/>
    <property type="match status" value="1"/>
</dbReference>
<dbReference type="OrthoDB" id="8002252at2"/>
<dbReference type="HOGENOM" id="CLU_288512_0_0_5"/>
<dbReference type="Proteomes" id="UP000006589">
    <property type="component" value="Chromosome"/>
</dbReference>
<feature type="domain" description="Peptidase S74" evidence="1">
    <location>
        <begin position="936"/>
        <end position="1065"/>
    </location>
</feature>
<dbReference type="CDD" id="cd10144">
    <property type="entry name" value="Peptidase_S74_CIMCD"/>
    <property type="match status" value="1"/>
</dbReference>